<evidence type="ECO:0000313" key="2">
    <source>
        <dbReference type="Proteomes" id="UP000075359"/>
    </source>
</evidence>
<reference evidence="1 2" key="1">
    <citation type="submission" date="2015-11" db="EMBL/GenBank/DDBJ databases">
        <title>Draft genome of Sulfurovum riftiae 1812E, a member of the Epsilonproteobacteria isolated from the tube of the deep-sea hydrothermal vent tubewom Riftia pachyptila.</title>
        <authorList>
            <person name="Vetriani C."/>
            <person name="Giovannelli D."/>
        </authorList>
    </citation>
    <scope>NUCLEOTIDE SEQUENCE [LARGE SCALE GENOMIC DNA]</scope>
    <source>
        <strain evidence="1 2">1812E</strain>
    </source>
</reference>
<protein>
    <recommendedName>
        <fullName evidence="3">Lipoprotein</fullName>
    </recommendedName>
</protein>
<dbReference type="AlphaFoldDB" id="A0A151CKC4"/>
<evidence type="ECO:0000313" key="1">
    <source>
        <dbReference type="EMBL" id="KYJ87713.1"/>
    </source>
</evidence>
<evidence type="ECO:0008006" key="3">
    <source>
        <dbReference type="Google" id="ProtNLM"/>
    </source>
</evidence>
<sequence>MVVLSAGMVFSGGTVLMAEAHPTLAQEPVQVDQMPEKNELIVAYYGRPGVKSLGVLGQHPIEQLKPMIKKKAAEYAKITGKHVRPGFDIIYGLASAAPGPRKDYIIHLNSKKLQPYIDAAENEGFVLFLETQLGEHMPQDAIHHILKYLKHHNVHLAVDPEFEVSNLSVRPGKKIGHVKAAWINQVQEIMDKYMRENGITEKKILLLHMFRHTMVEHKERLKHYDNIDLIFNLDGHGSPKLKVGIYNAIYTEKYADKVAGGFKLFFKEDHPMMTPKQVMGMEHAQGAKVKHPPKLINYQ</sequence>
<accession>A0A151CKC4</accession>
<proteinExistence type="predicted"/>
<dbReference type="STRING" id="1630136.AS592_11525"/>
<dbReference type="EMBL" id="LNKT01000001">
    <property type="protein sequence ID" value="KYJ87713.1"/>
    <property type="molecule type" value="Genomic_DNA"/>
</dbReference>
<dbReference type="Proteomes" id="UP000075359">
    <property type="component" value="Unassembled WGS sequence"/>
</dbReference>
<comment type="caution">
    <text evidence="1">The sequence shown here is derived from an EMBL/GenBank/DDBJ whole genome shotgun (WGS) entry which is preliminary data.</text>
</comment>
<organism evidence="1 2">
    <name type="scientific">Sulfurovum riftiae</name>
    <dbReference type="NCBI Taxonomy" id="1630136"/>
    <lineage>
        <taxon>Bacteria</taxon>
        <taxon>Pseudomonadati</taxon>
        <taxon>Campylobacterota</taxon>
        <taxon>Epsilonproteobacteria</taxon>
        <taxon>Campylobacterales</taxon>
        <taxon>Sulfurovaceae</taxon>
        <taxon>Sulfurovum</taxon>
    </lineage>
</organism>
<keyword evidence="2" id="KW-1185">Reference proteome</keyword>
<name>A0A151CKC4_9BACT</name>
<gene>
    <name evidence="1" type="ORF">AS592_11525</name>
</gene>